<accession>A0A7J6X0A1</accession>
<proteinExistence type="predicted"/>
<dbReference type="Proteomes" id="UP000554482">
    <property type="component" value="Unassembled WGS sequence"/>
</dbReference>
<keyword evidence="3" id="KW-1185">Reference proteome</keyword>
<name>A0A7J6X0A1_THATH</name>
<feature type="region of interest" description="Disordered" evidence="1">
    <location>
        <begin position="260"/>
        <end position="279"/>
    </location>
</feature>
<dbReference type="EMBL" id="JABWDY010008111">
    <property type="protein sequence ID" value="KAF5202447.1"/>
    <property type="molecule type" value="Genomic_DNA"/>
</dbReference>
<feature type="compositionally biased region" description="Acidic residues" evidence="1">
    <location>
        <begin position="267"/>
        <end position="279"/>
    </location>
</feature>
<comment type="caution">
    <text evidence="2">The sequence shown here is derived from an EMBL/GenBank/DDBJ whole genome shotgun (WGS) entry which is preliminary data.</text>
</comment>
<evidence type="ECO:0000313" key="2">
    <source>
        <dbReference type="EMBL" id="KAF5202447.1"/>
    </source>
</evidence>
<sequence length="300" mass="34964">METQKQFAYKRPKEDIKTVRQQQKELRRIRQKARRQSMTEAQMQQRREQGRMYYLKKKGKLVTTQTEIKDVPSDQPRSETNVHLAENNMVNACTTAEQLQTWKEHEHEYQCQGRVSLEDQERVKHTEQMNVTMNPQTEVHIVESIELNMPNPPKSRLSHVRRLARNLNKQTVGGNKVVRPARLIHVRRQARMLHSQVDRSDEEGIHIKKLGNSRNRDTSTSLMQEHAQILLDISRMNRHTSIPSRESMEKILNGADDFHEVSADKDVDSDEDSGESISDSEEVLAFLRGLSARKGQFIEH</sequence>
<evidence type="ECO:0000256" key="1">
    <source>
        <dbReference type="SAM" id="MobiDB-lite"/>
    </source>
</evidence>
<gene>
    <name evidence="2" type="ORF">FRX31_007967</name>
</gene>
<protein>
    <submittedName>
        <fullName evidence="2">Uncharacterized protein</fullName>
    </submittedName>
</protein>
<reference evidence="2 3" key="1">
    <citation type="submission" date="2020-06" db="EMBL/GenBank/DDBJ databases">
        <title>Transcriptomic and genomic resources for Thalictrum thalictroides and T. hernandezii: Facilitating candidate gene discovery in an emerging model plant lineage.</title>
        <authorList>
            <person name="Arias T."/>
            <person name="Riano-Pachon D.M."/>
            <person name="Di Stilio V.S."/>
        </authorList>
    </citation>
    <scope>NUCLEOTIDE SEQUENCE [LARGE SCALE GENOMIC DNA]</scope>
    <source>
        <strain evidence="3">cv. WT478/WT964</strain>
        <tissue evidence="2">Leaves</tissue>
    </source>
</reference>
<dbReference type="OrthoDB" id="10474445at2759"/>
<dbReference type="AlphaFoldDB" id="A0A7J6X0A1"/>
<evidence type="ECO:0000313" key="3">
    <source>
        <dbReference type="Proteomes" id="UP000554482"/>
    </source>
</evidence>
<organism evidence="2 3">
    <name type="scientific">Thalictrum thalictroides</name>
    <name type="common">Rue-anemone</name>
    <name type="synonym">Anemone thalictroides</name>
    <dbReference type="NCBI Taxonomy" id="46969"/>
    <lineage>
        <taxon>Eukaryota</taxon>
        <taxon>Viridiplantae</taxon>
        <taxon>Streptophyta</taxon>
        <taxon>Embryophyta</taxon>
        <taxon>Tracheophyta</taxon>
        <taxon>Spermatophyta</taxon>
        <taxon>Magnoliopsida</taxon>
        <taxon>Ranunculales</taxon>
        <taxon>Ranunculaceae</taxon>
        <taxon>Thalictroideae</taxon>
        <taxon>Thalictrum</taxon>
    </lineage>
</organism>